<evidence type="ECO:0000313" key="2">
    <source>
        <dbReference type="EMBL" id="KAH3681724.1"/>
    </source>
</evidence>
<keyword evidence="3" id="KW-1185">Reference proteome</keyword>
<organism evidence="2 3">
    <name type="scientific">Wickerhamomyces pijperi</name>
    <name type="common">Yeast</name>
    <name type="synonym">Pichia pijperi</name>
    <dbReference type="NCBI Taxonomy" id="599730"/>
    <lineage>
        <taxon>Eukaryota</taxon>
        <taxon>Fungi</taxon>
        <taxon>Dikarya</taxon>
        <taxon>Ascomycota</taxon>
        <taxon>Saccharomycotina</taxon>
        <taxon>Saccharomycetes</taxon>
        <taxon>Phaffomycetales</taxon>
        <taxon>Wickerhamomycetaceae</taxon>
        <taxon>Wickerhamomyces</taxon>
    </lineage>
</organism>
<sequence>MCQFPIISSYLHPLNRKLLFTTSLTPYQALPHTLTPKKSFNVAAISQLKTMSTTHAKAENQTPSIPSASSGDLNDPYTQITALQKNLAILQHALSVEKSWRYGNGGSDLRWIPSEKYDQLLENNAYLVSKVLKLQKKVARLEKEGASTKEFIDLEDSDDEKDPINRFKIKPEELIQPIVKPEKREQSIQLEILDDMLIESTIQKPHVKSEAPFISIPKPKTQPTQLSSAQMFNSAGKSTTAPAPTKTLLFQGKQGVNQDKVKEKLDLARGFAITENSQSGTRVKKTSDRSSSEAAFIDLDDEPTPIIPSLTTSTLGTTYKQPKPLKSNTSTSPLDFRSNSTSLTSSSKNPFNFSSVSNKPTWASSKPRALDEDPIEEPRLGTLYSGKTHTQSKPNSRSPSLSSFSKSVTPSSSSTNTKNDPSRHTAPTSGSITNDKRRPLNIVELRKRQKLMNGGNVPAMGGVNQDLVDDDLDEFEGYGSE</sequence>
<feature type="region of interest" description="Disordered" evidence="1">
    <location>
        <begin position="53"/>
        <end position="72"/>
    </location>
</feature>
<dbReference type="AlphaFoldDB" id="A0A9P8TK26"/>
<accession>A0A9P8TK26</accession>
<feature type="region of interest" description="Disordered" evidence="1">
    <location>
        <begin position="277"/>
        <end position="481"/>
    </location>
</feature>
<dbReference type="Proteomes" id="UP000774326">
    <property type="component" value="Unassembled WGS sequence"/>
</dbReference>
<dbReference type="EMBL" id="JAEUBG010004298">
    <property type="protein sequence ID" value="KAH3681724.1"/>
    <property type="molecule type" value="Genomic_DNA"/>
</dbReference>
<gene>
    <name evidence="2" type="ORF">WICPIJ_007326</name>
</gene>
<comment type="caution">
    <text evidence="2">The sequence shown here is derived from an EMBL/GenBank/DDBJ whole genome shotgun (WGS) entry which is preliminary data.</text>
</comment>
<feature type="compositionally biased region" description="Low complexity" evidence="1">
    <location>
        <begin position="392"/>
        <end position="419"/>
    </location>
</feature>
<reference evidence="2" key="2">
    <citation type="submission" date="2021-01" db="EMBL/GenBank/DDBJ databases">
        <authorList>
            <person name="Schikora-Tamarit M.A."/>
        </authorList>
    </citation>
    <scope>NUCLEOTIDE SEQUENCE</scope>
    <source>
        <strain evidence="2">CBS2887</strain>
    </source>
</reference>
<feature type="compositionally biased region" description="Low complexity" evidence="1">
    <location>
        <begin position="338"/>
        <end position="347"/>
    </location>
</feature>
<feature type="compositionally biased region" description="Basic and acidic residues" evidence="1">
    <location>
        <begin position="368"/>
        <end position="379"/>
    </location>
</feature>
<evidence type="ECO:0000256" key="1">
    <source>
        <dbReference type="SAM" id="MobiDB-lite"/>
    </source>
</evidence>
<evidence type="ECO:0000313" key="3">
    <source>
        <dbReference type="Proteomes" id="UP000774326"/>
    </source>
</evidence>
<reference evidence="2" key="1">
    <citation type="journal article" date="2021" name="Open Biol.">
        <title>Shared evolutionary footprints suggest mitochondrial oxidative damage underlies multiple complex I losses in fungi.</title>
        <authorList>
            <person name="Schikora-Tamarit M.A."/>
            <person name="Marcet-Houben M."/>
            <person name="Nosek J."/>
            <person name="Gabaldon T."/>
        </authorList>
    </citation>
    <scope>NUCLEOTIDE SEQUENCE</scope>
    <source>
        <strain evidence="2">CBS2887</strain>
    </source>
</reference>
<protein>
    <submittedName>
        <fullName evidence="2">Uncharacterized protein</fullName>
    </submittedName>
</protein>
<proteinExistence type="predicted"/>
<dbReference type="OrthoDB" id="10585040at2759"/>
<feature type="compositionally biased region" description="Polar residues" evidence="1">
    <location>
        <begin position="316"/>
        <end position="333"/>
    </location>
</feature>
<feature type="compositionally biased region" description="Polar residues" evidence="1">
    <location>
        <begin position="348"/>
        <end position="364"/>
    </location>
</feature>
<name>A0A9P8TK26_WICPI</name>
<feature type="compositionally biased region" description="Acidic residues" evidence="1">
    <location>
        <begin position="467"/>
        <end position="481"/>
    </location>
</feature>